<keyword evidence="6" id="KW-0732">Signal</keyword>
<dbReference type="VEuPathDB" id="TrichDB:TVAGG3_1077610"/>
<dbReference type="GO" id="GO:0004714">
    <property type="term" value="F:transmembrane receptor protein tyrosine kinase activity"/>
    <property type="evidence" value="ECO:0007669"/>
    <property type="project" value="UniProtKB-EC"/>
</dbReference>
<evidence type="ECO:0000256" key="4">
    <source>
        <dbReference type="ARBA" id="ARBA00022679"/>
    </source>
</evidence>
<dbReference type="Pfam" id="PF12810">
    <property type="entry name" value="ALK_LTK_GRD"/>
    <property type="match status" value="1"/>
</dbReference>
<dbReference type="VEuPathDB" id="TrichDB:TVAG_257040"/>
<keyword evidence="9" id="KW-0067">ATP-binding</keyword>
<keyword evidence="14" id="KW-0675">Receptor</keyword>
<keyword evidence="10" id="KW-1133">Transmembrane helix</keyword>
<dbReference type="EMBL" id="DS116112">
    <property type="protein sequence ID" value="EAX83165.1"/>
    <property type="molecule type" value="Genomic_DNA"/>
</dbReference>
<evidence type="ECO:0000259" key="16">
    <source>
        <dbReference type="Pfam" id="PF12810"/>
    </source>
</evidence>
<evidence type="ECO:0000256" key="1">
    <source>
        <dbReference type="ARBA" id="ARBA00004251"/>
    </source>
</evidence>
<keyword evidence="5" id="KW-0812">Transmembrane</keyword>
<dbReference type="EC" id="2.7.10.1" evidence="2"/>
<keyword evidence="4" id="KW-0808">Transferase</keyword>
<evidence type="ECO:0000256" key="12">
    <source>
        <dbReference type="ARBA" id="ARBA00023137"/>
    </source>
</evidence>
<reference evidence="17" key="1">
    <citation type="submission" date="2006-10" db="EMBL/GenBank/DDBJ databases">
        <authorList>
            <person name="Amadeo P."/>
            <person name="Zhao Q."/>
            <person name="Wortman J."/>
            <person name="Fraser-Liggett C."/>
            <person name="Carlton J."/>
        </authorList>
    </citation>
    <scope>NUCLEOTIDE SEQUENCE</scope>
    <source>
        <strain evidence="17">G3</strain>
    </source>
</reference>
<keyword evidence="11" id="KW-0472">Membrane</keyword>
<evidence type="ECO:0000313" key="17">
    <source>
        <dbReference type="EMBL" id="EAX83165.1"/>
    </source>
</evidence>
<dbReference type="InParanoid" id="A2GI52"/>
<organism evidence="17 18">
    <name type="scientific">Trichomonas vaginalis (strain ATCC PRA-98 / G3)</name>
    <dbReference type="NCBI Taxonomy" id="412133"/>
    <lineage>
        <taxon>Eukaryota</taxon>
        <taxon>Metamonada</taxon>
        <taxon>Parabasalia</taxon>
        <taxon>Trichomonadida</taxon>
        <taxon>Trichomonadidae</taxon>
        <taxon>Trichomonas</taxon>
    </lineage>
</organism>
<reference evidence="17" key="2">
    <citation type="journal article" date="2007" name="Science">
        <title>Draft genome sequence of the sexually transmitted pathogen Trichomonas vaginalis.</title>
        <authorList>
            <person name="Carlton J.M."/>
            <person name="Hirt R.P."/>
            <person name="Silva J.C."/>
            <person name="Delcher A.L."/>
            <person name="Schatz M."/>
            <person name="Zhao Q."/>
            <person name="Wortman J.R."/>
            <person name="Bidwell S.L."/>
            <person name="Alsmark U.C.M."/>
            <person name="Besteiro S."/>
            <person name="Sicheritz-Ponten T."/>
            <person name="Noel C.J."/>
            <person name="Dacks J.B."/>
            <person name="Foster P.G."/>
            <person name="Simillion C."/>
            <person name="Van de Peer Y."/>
            <person name="Miranda-Saavedra D."/>
            <person name="Barton G.J."/>
            <person name="Westrop G.D."/>
            <person name="Mueller S."/>
            <person name="Dessi D."/>
            <person name="Fiori P.L."/>
            <person name="Ren Q."/>
            <person name="Paulsen I."/>
            <person name="Zhang H."/>
            <person name="Bastida-Corcuera F.D."/>
            <person name="Simoes-Barbosa A."/>
            <person name="Brown M.T."/>
            <person name="Hayes R.D."/>
            <person name="Mukherjee M."/>
            <person name="Okumura C.Y."/>
            <person name="Schneider R."/>
            <person name="Smith A.J."/>
            <person name="Vanacova S."/>
            <person name="Villalvazo M."/>
            <person name="Haas B.J."/>
            <person name="Pertea M."/>
            <person name="Feldblyum T.V."/>
            <person name="Utterback T.R."/>
            <person name="Shu C.L."/>
            <person name="Osoegawa K."/>
            <person name="de Jong P.J."/>
            <person name="Hrdy I."/>
            <person name="Horvathova L."/>
            <person name="Zubacova Z."/>
            <person name="Dolezal P."/>
            <person name="Malik S.B."/>
            <person name="Logsdon J.M. Jr."/>
            <person name="Henze K."/>
            <person name="Gupta A."/>
            <person name="Wang C.C."/>
            <person name="Dunne R.L."/>
            <person name="Upcroft J.A."/>
            <person name="Upcroft P."/>
            <person name="White O."/>
            <person name="Salzberg S.L."/>
            <person name="Tang P."/>
            <person name="Chiu C.-H."/>
            <person name="Lee Y.-S."/>
            <person name="Embley T.M."/>
            <person name="Coombs G.H."/>
            <person name="Mottram J.C."/>
            <person name="Tachezy J."/>
            <person name="Fraser-Liggett C.M."/>
            <person name="Johnson P.J."/>
        </authorList>
    </citation>
    <scope>NUCLEOTIDE SEQUENCE [LARGE SCALE GENOMIC DNA]</scope>
    <source>
        <strain evidence="17">G3</strain>
    </source>
</reference>
<dbReference type="RefSeq" id="XP_001296095.1">
    <property type="nucleotide sequence ID" value="XM_001296094.1"/>
</dbReference>
<evidence type="ECO:0000256" key="3">
    <source>
        <dbReference type="ARBA" id="ARBA00022475"/>
    </source>
</evidence>
<evidence type="ECO:0000256" key="9">
    <source>
        <dbReference type="ARBA" id="ARBA00022840"/>
    </source>
</evidence>
<protein>
    <recommendedName>
        <fullName evidence="2">receptor protein-tyrosine kinase</fullName>
        <ecNumber evidence="2">2.7.10.1</ecNumber>
    </recommendedName>
</protein>
<dbReference type="Proteomes" id="UP000001542">
    <property type="component" value="Unassembled WGS sequence"/>
</dbReference>
<keyword evidence="12" id="KW-0829">Tyrosine-protein kinase</keyword>
<keyword evidence="3" id="KW-1003">Cell membrane</keyword>
<comment type="subcellular location">
    <subcellularLocation>
        <location evidence="1">Cell membrane</location>
        <topology evidence="1">Single-pass type I membrane protein</topology>
    </subcellularLocation>
</comment>
<evidence type="ECO:0000256" key="15">
    <source>
        <dbReference type="ARBA" id="ARBA00023180"/>
    </source>
</evidence>
<dbReference type="GO" id="GO:0005886">
    <property type="term" value="C:plasma membrane"/>
    <property type="evidence" value="ECO:0007669"/>
    <property type="project" value="UniProtKB-SubCell"/>
</dbReference>
<keyword evidence="13" id="KW-1015">Disulfide bond</keyword>
<dbReference type="GO" id="GO:0005524">
    <property type="term" value="F:ATP binding"/>
    <property type="evidence" value="ECO:0007669"/>
    <property type="project" value="UniProtKB-KW"/>
</dbReference>
<name>A2GI52_TRIV3</name>
<evidence type="ECO:0000256" key="14">
    <source>
        <dbReference type="ARBA" id="ARBA00023170"/>
    </source>
</evidence>
<dbReference type="InterPro" id="IPR055163">
    <property type="entry name" value="ALK/LTK-like_GRD"/>
</dbReference>
<evidence type="ECO:0000256" key="7">
    <source>
        <dbReference type="ARBA" id="ARBA00022741"/>
    </source>
</evidence>
<evidence type="ECO:0000256" key="6">
    <source>
        <dbReference type="ARBA" id="ARBA00022729"/>
    </source>
</evidence>
<keyword evidence="8" id="KW-0418">Kinase</keyword>
<dbReference type="KEGG" id="tva:4740797"/>
<keyword evidence="7" id="KW-0547">Nucleotide-binding</keyword>
<evidence type="ECO:0000256" key="10">
    <source>
        <dbReference type="ARBA" id="ARBA00022989"/>
    </source>
</evidence>
<evidence type="ECO:0000313" key="18">
    <source>
        <dbReference type="Proteomes" id="UP000001542"/>
    </source>
</evidence>
<evidence type="ECO:0000256" key="8">
    <source>
        <dbReference type="ARBA" id="ARBA00022777"/>
    </source>
</evidence>
<dbReference type="SMR" id="A2GI52"/>
<evidence type="ECO:0000256" key="5">
    <source>
        <dbReference type="ARBA" id="ARBA00022692"/>
    </source>
</evidence>
<gene>
    <name evidence="17" type="ORF">TVAG_257040</name>
</gene>
<keyword evidence="15" id="KW-0325">Glycoprotein</keyword>
<accession>A2GI52</accession>
<evidence type="ECO:0000256" key="2">
    <source>
        <dbReference type="ARBA" id="ARBA00011902"/>
    </source>
</evidence>
<evidence type="ECO:0000256" key="11">
    <source>
        <dbReference type="ARBA" id="ARBA00023136"/>
    </source>
</evidence>
<sequence length="307" mass="31759">MIYILLELSSAIEKRIEYEYELNCNQSCQPYEINLKKGSYYIESWGAAGGGTKSEAGRGGYTAGYIDIKSNKKIYVVVGCRGENATNSLPNKLTIKKGGCGGGGNGGKGSAKFRGYAAGSGGGGATSVYLIKGDTSSRIMVSAGGGGGYEWCSGGHAGGLVGGNSVGKVYTAYGATQTRGNRNGIGDNGYSKDDVQNGGGQGNCGCGGGYYGGKTSEHEGLESDVGGSGGSSYISGHDGCTSHRSGYQFSNTKMLAGNERIPLPSGDYAIGNYGDGYFRISCVKCNNVPATQEPIDYMNKPRIFKRG</sequence>
<proteinExistence type="predicted"/>
<evidence type="ECO:0000256" key="13">
    <source>
        <dbReference type="ARBA" id="ARBA00023157"/>
    </source>
</evidence>
<dbReference type="AlphaFoldDB" id="A2GI52"/>
<keyword evidence="18" id="KW-1185">Reference proteome</keyword>
<feature type="domain" description="ALK/LTK-like glycine-rich" evidence="16">
    <location>
        <begin position="31"/>
        <end position="282"/>
    </location>
</feature>